<sequence>MERFLIQLVKAYQRYLSPLFPPSCRYQPTCSNYMIQAINKHGAFKGFLMGMGRIFRCHPLIKGGQDPVPDYFTLRRHPSYRPQNKK</sequence>
<name>H3NIQ1_9LACT</name>
<protein>
    <recommendedName>
        <fullName evidence="1">Putative membrane protein insertion efficiency factor</fullName>
    </recommendedName>
</protein>
<keyword evidence="1" id="KW-1003">Cell membrane</keyword>
<comment type="function">
    <text evidence="1">Could be involved in insertion of integral membrane proteins into the membrane.</text>
</comment>
<evidence type="ECO:0000313" key="2">
    <source>
        <dbReference type="EMBL" id="EHR37179.1"/>
    </source>
</evidence>
<comment type="similarity">
    <text evidence="1">Belongs to the UPF0161 family.</text>
</comment>
<keyword evidence="1" id="KW-0472">Membrane</keyword>
<dbReference type="HAMAP" id="MF_00386">
    <property type="entry name" value="UPF0161_YidD"/>
    <property type="match status" value="1"/>
</dbReference>
<dbReference type="EMBL" id="AGEG01000009">
    <property type="protein sequence ID" value="EHR37179.1"/>
    <property type="molecule type" value="Genomic_DNA"/>
</dbReference>
<comment type="caution">
    <text evidence="2">The sequence shown here is derived from an EMBL/GenBank/DDBJ whole genome shotgun (WGS) entry which is preliminary data.</text>
</comment>
<dbReference type="STRING" id="883113.HMPREF9708_00740"/>
<gene>
    <name evidence="2" type="ORF">HMPREF9708_00740</name>
</gene>
<reference evidence="2 3" key="1">
    <citation type="submission" date="2012-01" db="EMBL/GenBank/DDBJ databases">
        <title>The Genome Sequence of Facklamia languida CCUG 37842.</title>
        <authorList>
            <consortium name="The Broad Institute Genome Sequencing Platform"/>
            <person name="Earl A."/>
            <person name="Ward D."/>
            <person name="Feldgarden M."/>
            <person name="Gevers D."/>
            <person name="Huys G."/>
            <person name="Young S.K."/>
            <person name="Zeng Q."/>
            <person name="Gargeya S."/>
            <person name="Fitzgerald M."/>
            <person name="Haas B."/>
            <person name="Abouelleil A."/>
            <person name="Alvarado L."/>
            <person name="Arachchi H.M."/>
            <person name="Berlin A."/>
            <person name="Chapman S.B."/>
            <person name="Gearin G."/>
            <person name="Goldberg J."/>
            <person name="Griggs A."/>
            <person name="Gujja S."/>
            <person name="Hansen M."/>
            <person name="Heiman D."/>
            <person name="Howarth C."/>
            <person name="Larimer J."/>
            <person name="Lui A."/>
            <person name="MacDonald P.J.P."/>
            <person name="McCowen C."/>
            <person name="Montmayeur A."/>
            <person name="Murphy C."/>
            <person name="Neiman D."/>
            <person name="Pearson M."/>
            <person name="Priest M."/>
            <person name="Roberts A."/>
            <person name="Saif S."/>
            <person name="Shea T."/>
            <person name="Sisk P."/>
            <person name="Stolte C."/>
            <person name="Sykes S."/>
            <person name="Wortman J."/>
            <person name="Nusbaum C."/>
            <person name="Birren B."/>
        </authorList>
    </citation>
    <scope>NUCLEOTIDE SEQUENCE [LARGE SCALE GENOMIC DNA]</scope>
    <source>
        <strain evidence="2 3">CCUG 37842</strain>
    </source>
</reference>
<dbReference type="PATRIC" id="fig|883113.3.peg.738"/>
<dbReference type="OrthoDB" id="9801753at2"/>
<dbReference type="Proteomes" id="UP000006190">
    <property type="component" value="Unassembled WGS sequence"/>
</dbReference>
<evidence type="ECO:0000313" key="3">
    <source>
        <dbReference type="Proteomes" id="UP000006190"/>
    </source>
</evidence>
<comment type="subcellular location">
    <subcellularLocation>
        <location evidence="1">Cell membrane</location>
        <topology evidence="1">Peripheral membrane protein</topology>
        <orientation evidence="1">Cytoplasmic side</orientation>
    </subcellularLocation>
</comment>
<dbReference type="eggNOG" id="COG0759">
    <property type="taxonomic scope" value="Bacteria"/>
</dbReference>
<dbReference type="HOGENOM" id="CLU_144811_2_2_9"/>
<dbReference type="SMART" id="SM01234">
    <property type="entry name" value="Haemolytic"/>
    <property type="match status" value="1"/>
</dbReference>
<dbReference type="AlphaFoldDB" id="H3NIQ1"/>
<keyword evidence="3" id="KW-1185">Reference proteome</keyword>
<evidence type="ECO:0000256" key="1">
    <source>
        <dbReference type="HAMAP-Rule" id="MF_00386"/>
    </source>
</evidence>
<dbReference type="PANTHER" id="PTHR33383:SF1">
    <property type="entry name" value="MEMBRANE PROTEIN INSERTION EFFICIENCY FACTOR-RELATED"/>
    <property type="match status" value="1"/>
</dbReference>
<dbReference type="Pfam" id="PF01809">
    <property type="entry name" value="YidD"/>
    <property type="match status" value="1"/>
</dbReference>
<dbReference type="NCBIfam" id="TIGR00278">
    <property type="entry name" value="membrane protein insertion efficiency factor YidD"/>
    <property type="match status" value="1"/>
</dbReference>
<proteinExistence type="inferred from homology"/>
<dbReference type="GO" id="GO:0005886">
    <property type="term" value="C:plasma membrane"/>
    <property type="evidence" value="ECO:0007669"/>
    <property type="project" value="UniProtKB-SubCell"/>
</dbReference>
<accession>H3NIQ1</accession>
<dbReference type="RefSeq" id="WP_006308767.1">
    <property type="nucleotide sequence ID" value="NZ_JH601133.1"/>
</dbReference>
<dbReference type="PANTHER" id="PTHR33383">
    <property type="entry name" value="MEMBRANE PROTEIN INSERTION EFFICIENCY FACTOR-RELATED"/>
    <property type="match status" value="1"/>
</dbReference>
<dbReference type="InterPro" id="IPR002696">
    <property type="entry name" value="Membr_insert_effic_factor_YidD"/>
</dbReference>
<organism evidence="2 3">
    <name type="scientific">Facklamia languida CCUG 37842</name>
    <dbReference type="NCBI Taxonomy" id="883113"/>
    <lineage>
        <taxon>Bacteria</taxon>
        <taxon>Bacillati</taxon>
        <taxon>Bacillota</taxon>
        <taxon>Bacilli</taxon>
        <taxon>Lactobacillales</taxon>
        <taxon>Aerococcaceae</taxon>
        <taxon>Facklamia</taxon>
    </lineage>
</organism>